<dbReference type="CDD" id="cd00063">
    <property type="entry name" value="FN3"/>
    <property type="match status" value="1"/>
</dbReference>
<dbReference type="PROSITE" id="PS50853">
    <property type="entry name" value="FN3"/>
    <property type="match status" value="1"/>
</dbReference>
<comment type="caution">
    <text evidence="2">The sequence shown here is derived from an EMBL/GenBank/DDBJ whole genome shotgun (WGS) entry which is preliminary data.</text>
</comment>
<dbReference type="AlphaFoldDB" id="A0A099YDW8"/>
<dbReference type="InterPro" id="IPR003961">
    <property type="entry name" value="FN3_dom"/>
</dbReference>
<dbReference type="InterPro" id="IPR036116">
    <property type="entry name" value="FN3_sf"/>
</dbReference>
<dbReference type="InterPro" id="IPR008964">
    <property type="entry name" value="Invasin/intimin_cell_adhesion"/>
</dbReference>
<organism evidence="2 3">
    <name type="scientific">Limosilactobacillus mucosae</name>
    <name type="common">Lactobacillus mucosae</name>
    <dbReference type="NCBI Taxonomy" id="97478"/>
    <lineage>
        <taxon>Bacteria</taxon>
        <taxon>Bacillati</taxon>
        <taxon>Bacillota</taxon>
        <taxon>Bacilli</taxon>
        <taxon>Lactobacillales</taxon>
        <taxon>Lactobacillaceae</taxon>
        <taxon>Limosilactobacillus</taxon>
    </lineage>
</organism>
<dbReference type="SUPFAM" id="SSF49373">
    <property type="entry name" value="Invasin/intimin cell-adhesion fragments"/>
    <property type="match status" value="1"/>
</dbReference>
<evidence type="ECO:0000313" key="2">
    <source>
        <dbReference type="EMBL" id="KGL67123.1"/>
    </source>
</evidence>
<protein>
    <submittedName>
        <fullName evidence="2">Tail protein</fullName>
    </submittedName>
</protein>
<dbReference type="InterPro" id="IPR013783">
    <property type="entry name" value="Ig-like_fold"/>
</dbReference>
<dbReference type="SMART" id="SM00635">
    <property type="entry name" value="BID_2"/>
    <property type="match status" value="1"/>
</dbReference>
<dbReference type="Proteomes" id="UP000030001">
    <property type="component" value="Unassembled WGS sequence"/>
</dbReference>
<sequence>MKYYIYQGLGTDGELTKIAEVTDQKTYTVTGLRAKTTYRFAVSSYNGLRESAKSNIVTVTTSEIPVQSITIAIDKTALEVGGTAKVSVTVTPANETDGNYTLSSTTPTVATVDQSGNVKAIAPGTTTIKATVGTKTSNVVTITVYEALVNVSNLTSSNVTTNSVGLSWT</sequence>
<evidence type="ECO:0000313" key="3">
    <source>
        <dbReference type="Proteomes" id="UP000030001"/>
    </source>
</evidence>
<dbReference type="SUPFAM" id="SSF49265">
    <property type="entry name" value="Fibronectin type III"/>
    <property type="match status" value="1"/>
</dbReference>
<dbReference type="Gene3D" id="2.60.40.1080">
    <property type="match status" value="1"/>
</dbReference>
<gene>
    <name evidence="2" type="ORF">LX03_04070</name>
</gene>
<feature type="domain" description="Fibronectin type-III" evidence="1">
    <location>
        <begin position="1"/>
        <end position="64"/>
    </location>
</feature>
<proteinExistence type="predicted"/>
<dbReference type="Gene3D" id="2.60.40.10">
    <property type="entry name" value="Immunoglobulins"/>
    <property type="match status" value="1"/>
</dbReference>
<dbReference type="InterPro" id="IPR003343">
    <property type="entry name" value="Big_2"/>
</dbReference>
<dbReference type="Pfam" id="PF02368">
    <property type="entry name" value="Big_2"/>
    <property type="match status" value="1"/>
</dbReference>
<accession>A0A099YDW8</accession>
<name>A0A099YDW8_LIMMU</name>
<evidence type="ECO:0000259" key="1">
    <source>
        <dbReference type="PROSITE" id="PS50853"/>
    </source>
</evidence>
<dbReference type="EMBL" id="JROC01000028">
    <property type="protein sequence ID" value="KGL67123.1"/>
    <property type="molecule type" value="Genomic_DNA"/>
</dbReference>
<reference evidence="2 3" key="1">
    <citation type="submission" date="2014-09" db="EMBL/GenBank/DDBJ databases">
        <title>Lactobacillus mucosae CRL573 Genome Sequencing.</title>
        <authorList>
            <person name="Bleckwedel J."/>
            <person name="Teran L.C."/>
            <person name="Bonacina J."/>
            <person name="Saavedra L."/>
            <person name="Mozzi F.B."/>
            <person name="Raya R.R."/>
        </authorList>
    </citation>
    <scope>NUCLEOTIDE SEQUENCE [LARGE SCALE GENOMIC DNA]</scope>
    <source>
        <strain evidence="2 3">CRL573</strain>
    </source>
</reference>